<dbReference type="PROSITE" id="PS01033">
    <property type="entry name" value="GLOBIN"/>
    <property type="match status" value="1"/>
</dbReference>
<dbReference type="InterPro" id="IPR044399">
    <property type="entry name" value="Mb-like_M"/>
</dbReference>
<reference evidence="10" key="2">
    <citation type="submission" date="2022-01" db="EMBL/GenBank/DDBJ databases">
        <authorList>
            <person name="King R."/>
        </authorList>
    </citation>
    <scope>NUCLEOTIDE SEQUENCE</scope>
</reference>
<keyword evidence="7" id="KW-0732">Signal</keyword>
<dbReference type="EMBL" id="OU895879">
    <property type="protein sequence ID" value="CAG9806300.1"/>
    <property type="molecule type" value="Genomic_DNA"/>
</dbReference>
<keyword evidence="3 6" id="KW-0561">Oxygen transport</keyword>
<dbReference type="EMBL" id="KC993836">
    <property type="protein sequence ID" value="AHV85226.1"/>
    <property type="molecule type" value="mRNA"/>
</dbReference>
<dbReference type="Gene3D" id="1.10.490.10">
    <property type="entry name" value="Globins"/>
    <property type="match status" value="1"/>
</dbReference>
<feature type="chain" id="PRO_5040569160" evidence="7">
    <location>
        <begin position="16"/>
        <end position="152"/>
    </location>
</feature>
<reference evidence="10" key="3">
    <citation type="submission" date="2022-10" db="EMBL/GenBank/DDBJ databases">
        <authorList>
            <consortium name="ENA_rothamsted_submissions"/>
            <consortium name="culmorum"/>
            <person name="King R."/>
        </authorList>
    </citation>
    <scope>NUCLEOTIDE SEQUENCE</scope>
</reference>
<evidence type="ECO:0000256" key="2">
    <source>
        <dbReference type="ARBA" id="ARBA00022617"/>
    </source>
</evidence>
<evidence type="ECO:0000313" key="9">
    <source>
        <dbReference type="EMBL" id="AHV85226.1"/>
    </source>
</evidence>
<proteinExistence type="evidence at transcript level"/>
<keyword evidence="2 6" id="KW-0349">Heme</keyword>
<dbReference type="GO" id="GO:0019825">
    <property type="term" value="F:oxygen binding"/>
    <property type="evidence" value="ECO:0007669"/>
    <property type="project" value="InterPro"/>
</dbReference>
<gene>
    <name evidence="10" type="ORF">CHIRRI_LOCUS9160</name>
</gene>
<keyword evidence="1 6" id="KW-0813">Transport</keyword>
<dbReference type="PRINTS" id="PR00611">
    <property type="entry name" value="ERYTHCRUORIN"/>
</dbReference>
<evidence type="ECO:0000256" key="4">
    <source>
        <dbReference type="ARBA" id="ARBA00022723"/>
    </source>
</evidence>
<evidence type="ECO:0000256" key="7">
    <source>
        <dbReference type="SAM" id="SignalP"/>
    </source>
</evidence>
<dbReference type="AlphaFoldDB" id="A0A158URN7"/>
<dbReference type="GO" id="GO:0005833">
    <property type="term" value="C:hemoglobin complex"/>
    <property type="evidence" value="ECO:0007669"/>
    <property type="project" value="InterPro"/>
</dbReference>
<dbReference type="GO" id="GO:0005576">
    <property type="term" value="C:extracellular region"/>
    <property type="evidence" value="ECO:0007669"/>
    <property type="project" value="InterPro"/>
</dbReference>
<keyword evidence="5" id="KW-0408">Iron</keyword>
<evidence type="ECO:0000256" key="3">
    <source>
        <dbReference type="ARBA" id="ARBA00022621"/>
    </source>
</evidence>
<keyword evidence="4" id="KW-0479">Metal-binding</keyword>
<dbReference type="InterPro" id="IPR002336">
    <property type="entry name" value="Erythrocruorin"/>
</dbReference>
<reference evidence="9" key="1">
    <citation type="submission" date="2013-04" db="EMBL/GenBank/DDBJ databases">
        <title>Molecular gene characterization of monomer hemoglobin genes in Chironomus riparius (Diptera, Chironomidae) and effect analysis in response to various environmental stress conditions on gene and protein level.</title>
        <authorList>
            <person name="Park S.-Y."/>
            <person name="Choi J."/>
        </authorList>
    </citation>
    <scope>NUCLEOTIDE SEQUENCE</scope>
</reference>
<dbReference type="PANTHER" id="PTHR47217:SF1">
    <property type="entry name" value="GLOBIN-LIKE PROTEIN"/>
    <property type="match status" value="1"/>
</dbReference>
<comment type="similarity">
    <text evidence="6">Belongs to the globin family.</text>
</comment>
<dbReference type="GO" id="GO:0020037">
    <property type="term" value="F:heme binding"/>
    <property type="evidence" value="ECO:0007669"/>
    <property type="project" value="InterPro"/>
</dbReference>
<dbReference type="InterPro" id="IPR000971">
    <property type="entry name" value="Globin"/>
</dbReference>
<dbReference type="SMR" id="A0A158URN7"/>
<keyword evidence="11" id="KW-1185">Reference proteome</keyword>
<feature type="domain" description="Globin" evidence="8">
    <location>
        <begin position="15"/>
        <end position="152"/>
    </location>
</feature>
<dbReference type="SUPFAM" id="SSF46458">
    <property type="entry name" value="Globin-like"/>
    <property type="match status" value="1"/>
</dbReference>
<dbReference type="InterPro" id="IPR012292">
    <property type="entry name" value="Globin/Proto"/>
</dbReference>
<dbReference type="PANTHER" id="PTHR47217">
    <property type="entry name" value="GLOBIN-LIKE PROTEIN"/>
    <property type="match status" value="1"/>
</dbReference>
<organism evidence="9">
    <name type="scientific">Chironomus riparius</name>
    <dbReference type="NCBI Taxonomy" id="315576"/>
    <lineage>
        <taxon>Eukaryota</taxon>
        <taxon>Metazoa</taxon>
        <taxon>Ecdysozoa</taxon>
        <taxon>Arthropoda</taxon>
        <taxon>Hexapoda</taxon>
        <taxon>Insecta</taxon>
        <taxon>Pterygota</taxon>
        <taxon>Neoptera</taxon>
        <taxon>Endopterygota</taxon>
        <taxon>Diptera</taxon>
        <taxon>Nematocera</taxon>
        <taxon>Chironomoidea</taxon>
        <taxon>Chironomidae</taxon>
        <taxon>Chironominae</taxon>
        <taxon>Chironomus</taxon>
    </lineage>
</organism>
<dbReference type="GO" id="GO:0005344">
    <property type="term" value="F:oxygen carrier activity"/>
    <property type="evidence" value="ECO:0007669"/>
    <property type="project" value="UniProtKB-KW"/>
</dbReference>
<dbReference type="CDD" id="cd01040">
    <property type="entry name" value="Mb-like"/>
    <property type="match status" value="1"/>
</dbReference>
<dbReference type="Proteomes" id="UP001153620">
    <property type="component" value="Chromosome 3"/>
</dbReference>
<sequence length="152" mass="15964">MKFIILALCVAAASALSGDQIGLVQSTYGKVKGDSVGILYAVFKADPTIQAAFPQFVGKDLDAIKGGAEFSTHAGRIVGFLGGVIDDLPNIGKHVDALVATHKPRGVTHAQFNNFRAAFIAYLKGHVDYTAAVEAAWGATFDAFFGAVFAKM</sequence>
<dbReference type="Pfam" id="PF00042">
    <property type="entry name" value="Globin"/>
    <property type="match status" value="1"/>
</dbReference>
<evidence type="ECO:0000313" key="10">
    <source>
        <dbReference type="EMBL" id="CAG9806300.1"/>
    </source>
</evidence>
<evidence type="ECO:0000256" key="1">
    <source>
        <dbReference type="ARBA" id="ARBA00022448"/>
    </source>
</evidence>
<name>A0A158URN7_9DIPT</name>
<accession>A0A158URN7</accession>
<feature type="signal peptide" evidence="7">
    <location>
        <begin position="1"/>
        <end position="15"/>
    </location>
</feature>
<dbReference type="OrthoDB" id="436496at2759"/>
<evidence type="ECO:0000256" key="5">
    <source>
        <dbReference type="ARBA" id="ARBA00023004"/>
    </source>
</evidence>
<protein>
    <submittedName>
        <fullName evidence="9">Globin 3</fullName>
    </submittedName>
</protein>
<dbReference type="GO" id="GO:0046872">
    <property type="term" value="F:metal ion binding"/>
    <property type="evidence" value="ECO:0007669"/>
    <property type="project" value="UniProtKB-KW"/>
</dbReference>
<evidence type="ECO:0000256" key="6">
    <source>
        <dbReference type="RuleBase" id="RU000356"/>
    </source>
</evidence>
<evidence type="ECO:0000259" key="8">
    <source>
        <dbReference type="PROSITE" id="PS01033"/>
    </source>
</evidence>
<dbReference type="InterPro" id="IPR009050">
    <property type="entry name" value="Globin-like_sf"/>
</dbReference>
<evidence type="ECO:0000313" key="11">
    <source>
        <dbReference type="Proteomes" id="UP001153620"/>
    </source>
</evidence>